<dbReference type="AlphaFoldDB" id="A0AA41HBW8"/>
<dbReference type="RefSeq" id="WP_217942582.1">
    <property type="nucleotide sequence ID" value="NZ_JAHTGR010000006.1"/>
</dbReference>
<name>A0AA41HBW8_9BURK</name>
<evidence type="ECO:0000313" key="2">
    <source>
        <dbReference type="EMBL" id="MCP2007222.1"/>
    </source>
</evidence>
<dbReference type="Proteomes" id="UP001162889">
    <property type="component" value="Unassembled WGS sequence"/>
</dbReference>
<proteinExistence type="predicted"/>
<comment type="caution">
    <text evidence="1">The sequence shown here is derived from an EMBL/GenBank/DDBJ whole genome shotgun (WGS) entry which is preliminary data.</text>
</comment>
<reference evidence="1" key="1">
    <citation type="submission" date="2021-07" db="EMBL/GenBank/DDBJ databases">
        <title>Characterization of violacein-producing bacteria and related species.</title>
        <authorList>
            <person name="Wilson H.S."/>
            <person name="De Leon M.E."/>
        </authorList>
    </citation>
    <scope>NUCLEOTIDE SEQUENCE</scope>
    <source>
        <strain evidence="1">HSC-15S17</strain>
    </source>
</reference>
<sequence length="102" mass="11080">MVNEFSDKRVGSAVQDCPLRKQQSAPPHWIELELLGEDDMPIAHAAYEVRVPDGSVAKGFLDDTGFIRIPKVAGEGACQVLFPELDAEAWSAIDAVDARDAD</sequence>
<keyword evidence="4" id="KW-1185">Reference proteome</keyword>
<gene>
    <name evidence="1" type="ORF">KVP70_12620</name>
    <name evidence="2" type="ORF">L1274_000910</name>
</gene>
<reference evidence="2" key="2">
    <citation type="submission" date="2022-03" db="EMBL/GenBank/DDBJ databases">
        <title>Genome Encyclopedia of Bacteria and Archaea VI: Functional Genomics of Type Strains.</title>
        <authorList>
            <person name="Whitman W."/>
        </authorList>
    </citation>
    <scope>NUCLEOTIDE SEQUENCE</scope>
    <source>
        <strain evidence="2">HSC-15S17</strain>
    </source>
</reference>
<organism evidence="1 3">
    <name type="scientific">Duganella violaceipulchra</name>
    <dbReference type="NCBI Taxonomy" id="2849652"/>
    <lineage>
        <taxon>Bacteria</taxon>
        <taxon>Pseudomonadati</taxon>
        <taxon>Pseudomonadota</taxon>
        <taxon>Betaproteobacteria</taxon>
        <taxon>Burkholderiales</taxon>
        <taxon>Oxalobacteraceae</taxon>
        <taxon>Telluria group</taxon>
        <taxon>Duganella</taxon>
    </lineage>
</organism>
<dbReference type="EMBL" id="JAHTGR010000006">
    <property type="protein sequence ID" value="MBV6321784.1"/>
    <property type="molecule type" value="Genomic_DNA"/>
</dbReference>
<evidence type="ECO:0000313" key="4">
    <source>
        <dbReference type="Proteomes" id="UP001162889"/>
    </source>
</evidence>
<dbReference type="Proteomes" id="UP001155901">
    <property type="component" value="Unassembled WGS sequence"/>
</dbReference>
<evidence type="ECO:0000313" key="1">
    <source>
        <dbReference type="EMBL" id="MBV6321784.1"/>
    </source>
</evidence>
<evidence type="ECO:0000313" key="3">
    <source>
        <dbReference type="Proteomes" id="UP001155901"/>
    </source>
</evidence>
<dbReference type="EMBL" id="JALJZU010000001">
    <property type="protein sequence ID" value="MCP2007222.1"/>
    <property type="molecule type" value="Genomic_DNA"/>
</dbReference>
<accession>A0AA41HBW8</accession>
<protein>
    <submittedName>
        <fullName evidence="1">Uncharacterized protein</fullName>
    </submittedName>
</protein>